<evidence type="ECO:0000313" key="2">
    <source>
        <dbReference type="EMBL" id="RPB20339.1"/>
    </source>
</evidence>
<keyword evidence="3" id="KW-1185">Reference proteome</keyword>
<feature type="compositionally biased region" description="Polar residues" evidence="1">
    <location>
        <begin position="1"/>
        <end position="12"/>
    </location>
</feature>
<gene>
    <name evidence="2" type="ORF">L211DRAFT_852451</name>
</gene>
<proteinExistence type="predicted"/>
<feature type="region of interest" description="Disordered" evidence="1">
    <location>
        <begin position="560"/>
        <end position="591"/>
    </location>
</feature>
<evidence type="ECO:0000256" key="1">
    <source>
        <dbReference type="SAM" id="MobiDB-lite"/>
    </source>
</evidence>
<evidence type="ECO:0000313" key="3">
    <source>
        <dbReference type="Proteomes" id="UP000267821"/>
    </source>
</evidence>
<feature type="compositionally biased region" description="Basic and acidic residues" evidence="1">
    <location>
        <begin position="673"/>
        <end position="682"/>
    </location>
</feature>
<dbReference type="EMBL" id="ML121574">
    <property type="protein sequence ID" value="RPB20339.1"/>
    <property type="molecule type" value="Genomic_DNA"/>
</dbReference>
<dbReference type="InParanoid" id="A0A3N4LFU3"/>
<feature type="region of interest" description="Disordered" evidence="1">
    <location>
        <begin position="136"/>
        <end position="166"/>
    </location>
</feature>
<name>A0A3N4LFU3_9PEZI</name>
<protein>
    <submittedName>
        <fullName evidence="2">Uncharacterized protein</fullName>
    </submittedName>
</protein>
<feature type="region of interest" description="Disordered" evidence="1">
    <location>
        <begin position="1"/>
        <end position="25"/>
    </location>
</feature>
<dbReference type="Proteomes" id="UP000267821">
    <property type="component" value="Unassembled WGS sequence"/>
</dbReference>
<organism evidence="2 3">
    <name type="scientific">Terfezia boudieri ATCC MYA-4762</name>
    <dbReference type="NCBI Taxonomy" id="1051890"/>
    <lineage>
        <taxon>Eukaryota</taxon>
        <taxon>Fungi</taxon>
        <taxon>Dikarya</taxon>
        <taxon>Ascomycota</taxon>
        <taxon>Pezizomycotina</taxon>
        <taxon>Pezizomycetes</taxon>
        <taxon>Pezizales</taxon>
        <taxon>Pezizaceae</taxon>
        <taxon>Terfezia</taxon>
    </lineage>
</organism>
<reference evidence="2 3" key="1">
    <citation type="journal article" date="2018" name="Nat. Ecol. Evol.">
        <title>Pezizomycetes genomes reveal the molecular basis of ectomycorrhizal truffle lifestyle.</title>
        <authorList>
            <person name="Murat C."/>
            <person name="Payen T."/>
            <person name="Noel B."/>
            <person name="Kuo A."/>
            <person name="Morin E."/>
            <person name="Chen J."/>
            <person name="Kohler A."/>
            <person name="Krizsan K."/>
            <person name="Balestrini R."/>
            <person name="Da Silva C."/>
            <person name="Montanini B."/>
            <person name="Hainaut M."/>
            <person name="Levati E."/>
            <person name="Barry K.W."/>
            <person name="Belfiori B."/>
            <person name="Cichocki N."/>
            <person name="Clum A."/>
            <person name="Dockter R.B."/>
            <person name="Fauchery L."/>
            <person name="Guy J."/>
            <person name="Iotti M."/>
            <person name="Le Tacon F."/>
            <person name="Lindquist E.A."/>
            <person name="Lipzen A."/>
            <person name="Malagnac F."/>
            <person name="Mello A."/>
            <person name="Molinier V."/>
            <person name="Miyauchi S."/>
            <person name="Poulain J."/>
            <person name="Riccioni C."/>
            <person name="Rubini A."/>
            <person name="Sitrit Y."/>
            <person name="Splivallo R."/>
            <person name="Traeger S."/>
            <person name="Wang M."/>
            <person name="Zifcakova L."/>
            <person name="Wipf D."/>
            <person name="Zambonelli A."/>
            <person name="Paolocci F."/>
            <person name="Nowrousian M."/>
            <person name="Ottonello S."/>
            <person name="Baldrian P."/>
            <person name="Spatafora J.W."/>
            <person name="Henrissat B."/>
            <person name="Nagy L.G."/>
            <person name="Aury J.M."/>
            <person name="Wincker P."/>
            <person name="Grigoriev I.V."/>
            <person name="Bonfante P."/>
            <person name="Martin F.M."/>
        </authorList>
    </citation>
    <scope>NUCLEOTIDE SEQUENCE [LARGE SCALE GENOMIC DNA]</scope>
    <source>
        <strain evidence="2 3">ATCC MYA-4762</strain>
    </source>
</reference>
<feature type="region of interest" description="Disordered" evidence="1">
    <location>
        <begin position="665"/>
        <end position="700"/>
    </location>
</feature>
<feature type="compositionally biased region" description="Low complexity" evidence="1">
    <location>
        <begin position="560"/>
        <end position="576"/>
    </location>
</feature>
<accession>A0A3N4LFU3</accession>
<dbReference type="OrthoDB" id="5371734at2759"/>
<sequence length="729" mass="79531">MNPSTPTTTEQDLSAAPGDATDLSSAPISALPTHADLDSRARTLTAILAAIKYTQPFSAVQPNLVLFQYTDIDPSCLDTTEGPTAAKAYANSTASSKLIRSMKTLNLMAQLLVRAHEIVAVMPKVSRRTGKFSMIVSSDSEDSDGDSPQNADGQNADGDSPQNAEKRSVVGYVVARSPRPESPIGHFQPTTVAELVQVSDKPTLAAYLFKYPKVCFSTHVACMEHLINRIISTRKAPGDAVQLLIRYLTVRAAPKMHRRFRSRQFTQLLTTMRALTKDQVPNIVRKLTHSLSRHDASQFLTVLSFRAGVKTAEFPLLRSQYERGEDIVYNAQTAWEFHRLLLFAVEHASACVDALHSCMAGSKRATLEVFTTRLDEAEKWMSLLNLLIHNGAVVPLHISVLEGTLERETTPDPASNTPADNNDDDQEMHLAIATASLHNRAAQQTLWLAVSPYYAVKTLTSRSVLPKQHLTISVCDAPSAPRSSLHAWEEVVRGTIFPPGTPGGVTPDDSVRVLKAYASAATDVARTILHPPARQGGSHFGGKWHVEALLATQRYCSLTTTSPRPSPAPALLDDPTTNSTTPATQKSDDPHSFQQTFAHIGVSKRCCPTCTKLISLLFPNNPLTILSGHGNIYATALPPNLPRDVALAYLGWLEECVRETVAKMVRRSKRKRAESEESERSADSQGMSPGKEGEGGEAEWGRVGVRVVMKRSGNVGEEGEGTFDRMFGW</sequence>
<dbReference type="AlphaFoldDB" id="A0A3N4LFU3"/>